<dbReference type="Proteomes" id="UP000183015">
    <property type="component" value="Unassembled WGS sequence"/>
</dbReference>
<dbReference type="InterPro" id="IPR050267">
    <property type="entry name" value="Anti-sigma-factor_SerPK"/>
</dbReference>
<feature type="domain" description="Histidine kinase/HSP90-like ATPase" evidence="3">
    <location>
        <begin position="34"/>
        <end position="146"/>
    </location>
</feature>
<evidence type="ECO:0000259" key="3">
    <source>
        <dbReference type="Pfam" id="PF13581"/>
    </source>
</evidence>
<evidence type="ECO:0000313" key="5">
    <source>
        <dbReference type="Proteomes" id="UP000183015"/>
    </source>
</evidence>
<accession>A0A1H7N5C2</accession>
<keyword evidence="5" id="KW-1185">Reference proteome</keyword>
<dbReference type="Gene3D" id="3.30.565.10">
    <property type="entry name" value="Histidine kinase-like ATPase, C-terminal domain"/>
    <property type="match status" value="1"/>
</dbReference>
<evidence type="ECO:0000256" key="2">
    <source>
        <dbReference type="SAM" id="MobiDB-lite"/>
    </source>
</evidence>
<dbReference type="EMBL" id="FOAZ01000006">
    <property type="protein sequence ID" value="SEL18218.1"/>
    <property type="molecule type" value="Genomic_DNA"/>
</dbReference>
<gene>
    <name evidence="4" type="ORF">SAMN05414137_106200</name>
</gene>
<keyword evidence="1" id="KW-0723">Serine/threonine-protein kinase</keyword>
<evidence type="ECO:0000313" key="4">
    <source>
        <dbReference type="EMBL" id="SEL18218.1"/>
    </source>
</evidence>
<dbReference type="PANTHER" id="PTHR35526:SF3">
    <property type="entry name" value="ANTI-SIGMA-F FACTOR RSBW"/>
    <property type="match status" value="1"/>
</dbReference>
<feature type="region of interest" description="Disordered" evidence="2">
    <location>
        <begin position="100"/>
        <end position="119"/>
    </location>
</feature>
<protein>
    <submittedName>
        <fullName evidence="4">Histidine kinase-like ATPase domain-containing protein</fullName>
    </submittedName>
</protein>
<dbReference type="RefSeq" id="WP_042447141.1">
    <property type="nucleotide sequence ID" value="NZ_BBPN01000012.1"/>
</dbReference>
<keyword evidence="4" id="KW-0418">Kinase</keyword>
<dbReference type="InterPro" id="IPR036890">
    <property type="entry name" value="HATPase_C_sf"/>
</dbReference>
<dbReference type="AlphaFoldDB" id="A0A1H7N5C2"/>
<dbReference type="GO" id="GO:0004674">
    <property type="term" value="F:protein serine/threonine kinase activity"/>
    <property type="evidence" value="ECO:0007669"/>
    <property type="project" value="UniProtKB-KW"/>
</dbReference>
<dbReference type="SUPFAM" id="SSF55874">
    <property type="entry name" value="ATPase domain of HSP90 chaperone/DNA topoisomerase II/histidine kinase"/>
    <property type="match status" value="1"/>
</dbReference>
<reference evidence="5" key="1">
    <citation type="submission" date="2016-10" db="EMBL/GenBank/DDBJ databases">
        <authorList>
            <person name="Varghese N."/>
        </authorList>
    </citation>
    <scope>NUCLEOTIDE SEQUENCE [LARGE SCALE GENOMIC DNA]</scope>
    <source>
        <strain evidence="5">DSM 45096 / BCRC 16803 / CGMCC 4.1857 / CIP 109030 / JCM 12277 / KCTC 19219 / NBRC 100920 / 33214</strain>
    </source>
</reference>
<dbReference type="CDD" id="cd16936">
    <property type="entry name" value="HATPase_RsbW-like"/>
    <property type="match status" value="1"/>
</dbReference>
<evidence type="ECO:0000256" key="1">
    <source>
        <dbReference type="ARBA" id="ARBA00022527"/>
    </source>
</evidence>
<name>A0A1H7N5C2_STRJI</name>
<dbReference type="PANTHER" id="PTHR35526">
    <property type="entry name" value="ANTI-SIGMA-F FACTOR RSBW-RELATED"/>
    <property type="match status" value="1"/>
</dbReference>
<dbReference type="STRING" id="235985.SAMN05414137_106200"/>
<organism evidence="4 5">
    <name type="scientific">Streptacidiphilus jiangxiensis</name>
    <dbReference type="NCBI Taxonomy" id="235985"/>
    <lineage>
        <taxon>Bacteria</taxon>
        <taxon>Bacillati</taxon>
        <taxon>Actinomycetota</taxon>
        <taxon>Actinomycetes</taxon>
        <taxon>Kitasatosporales</taxon>
        <taxon>Streptomycetaceae</taxon>
        <taxon>Streptacidiphilus</taxon>
    </lineage>
</organism>
<dbReference type="OrthoDB" id="3479886at2"/>
<keyword evidence="4" id="KW-0808">Transferase</keyword>
<sequence length="149" mass="15732">MNGPRTDAGVHPQAPDRQVRRLGLRGVSGPVGRARDFTGRALAEWAWADSRAEDPDEVERAEDVLLVVSELVANAMTHGGGVLELVVTLDGDAVVVGATDGEGRAPTLPTPGDPARPGGHGLQVVRRLATSWGTTPQPTGKTVWARFDR</sequence>
<dbReference type="Pfam" id="PF13581">
    <property type="entry name" value="HATPase_c_2"/>
    <property type="match status" value="1"/>
</dbReference>
<dbReference type="eggNOG" id="COG2172">
    <property type="taxonomic scope" value="Bacteria"/>
</dbReference>
<dbReference type="InterPro" id="IPR003594">
    <property type="entry name" value="HATPase_dom"/>
</dbReference>
<proteinExistence type="predicted"/>
<feature type="region of interest" description="Disordered" evidence="2">
    <location>
        <begin position="1"/>
        <end position="22"/>
    </location>
</feature>